<evidence type="ECO:0000313" key="2">
    <source>
        <dbReference type="Proteomes" id="UP000195402"/>
    </source>
</evidence>
<reference evidence="1 2" key="1">
    <citation type="journal article" date="2017" name="Mol. Plant">
        <title>The Genome of Medicinal Plant Macleaya cordata Provides New Insights into Benzylisoquinoline Alkaloids Metabolism.</title>
        <authorList>
            <person name="Liu X."/>
            <person name="Liu Y."/>
            <person name="Huang P."/>
            <person name="Ma Y."/>
            <person name="Qing Z."/>
            <person name="Tang Q."/>
            <person name="Cao H."/>
            <person name="Cheng P."/>
            <person name="Zheng Y."/>
            <person name="Yuan Z."/>
            <person name="Zhou Y."/>
            <person name="Liu J."/>
            <person name="Tang Z."/>
            <person name="Zhuo Y."/>
            <person name="Zhang Y."/>
            <person name="Yu L."/>
            <person name="Huang J."/>
            <person name="Yang P."/>
            <person name="Peng Q."/>
            <person name="Zhang J."/>
            <person name="Jiang W."/>
            <person name="Zhang Z."/>
            <person name="Lin K."/>
            <person name="Ro D.K."/>
            <person name="Chen X."/>
            <person name="Xiong X."/>
            <person name="Shang Y."/>
            <person name="Huang S."/>
            <person name="Zeng J."/>
        </authorList>
    </citation>
    <scope>NUCLEOTIDE SEQUENCE [LARGE SCALE GENOMIC DNA]</scope>
    <source>
        <strain evidence="2">cv. BLH2017</strain>
        <tissue evidence="1">Root</tissue>
    </source>
</reference>
<comment type="caution">
    <text evidence="1">The sequence shown here is derived from an EMBL/GenBank/DDBJ whole genome shotgun (WGS) entry which is preliminary data.</text>
</comment>
<proteinExistence type="predicted"/>
<sequence>MERLGFLRLIYRSTCFRSARFSAMGEQQQLCNGFRHYSSPSSSQLLRTFFSLSPASVSTYSRRISPEFGPSFTMGLGSRRAFSEDVTHLPTITDPELRSVFKDLMAMSWDNLPHAVIHDAKNALSKNTEDKIGKEILTNVFRAAVASEHFSGVLVSLRMEIDDSIGLSGENVRPLPNELADALRAAYERYTTYLDAFGPDETYLRKKVETELGTKMIHLKMRCSGLGSEWGKVTVLGTSGLSGSYVEHRAP</sequence>
<dbReference type="GO" id="GO:0045273">
    <property type="term" value="C:respiratory chain complex II (succinate dehydrogenase)"/>
    <property type="evidence" value="ECO:0007669"/>
    <property type="project" value="InterPro"/>
</dbReference>
<dbReference type="Pfam" id="PF14290">
    <property type="entry name" value="SDH5_plant"/>
    <property type="match status" value="1"/>
</dbReference>
<gene>
    <name evidence="1" type="ORF">BVC80_1825g18</name>
</gene>
<accession>A0A200QZ86</accession>
<evidence type="ECO:0000313" key="1">
    <source>
        <dbReference type="EMBL" id="OVA15784.1"/>
    </source>
</evidence>
<dbReference type="FunCoup" id="A0A200QZ86">
    <property type="interactions" value="2989"/>
</dbReference>
<dbReference type="InterPro" id="IPR025397">
    <property type="entry name" value="SDH5"/>
</dbReference>
<organism evidence="1 2">
    <name type="scientific">Macleaya cordata</name>
    <name type="common">Five-seeded plume-poppy</name>
    <name type="synonym">Bocconia cordata</name>
    <dbReference type="NCBI Taxonomy" id="56857"/>
    <lineage>
        <taxon>Eukaryota</taxon>
        <taxon>Viridiplantae</taxon>
        <taxon>Streptophyta</taxon>
        <taxon>Embryophyta</taxon>
        <taxon>Tracheophyta</taxon>
        <taxon>Spermatophyta</taxon>
        <taxon>Magnoliopsida</taxon>
        <taxon>Ranunculales</taxon>
        <taxon>Papaveraceae</taxon>
        <taxon>Papaveroideae</taxon>
        <taxon>Macleaya</taxon>
    </lineage>
</organism>
<evidence type="ECO:0008006" key="3">
    <source>
        <dbReference type="Google" id="ProtNLM"/>
    </source>
</evidence>
<dbReference type="PANTHER" id="PTHR36139:SF1">
    <property type="entry name" value="SUCCINATE DEHYDROGENASE SUBUNIT 5, MITOCHONDRIAL"/>
    <property type="match status" value="1"/>
</dbReference>
<dbReference type="InParanoid" id="A0A200QZ86"/>
<protein>
    <recommendedName>
        <fullName evidence="3">Succinate dehydrogenase subunit 5, mitochondrial</fullName>
    </recommendedName>
</protein>
<dbReference type="OMA" id="EIECAFK"/>
<dbReference type="GO" id="GO:0006099">
    <property type="term" value="P:tricarboxylic acid cycle"/>
    <property type="evidence" value="ECO:0007669"/>
    <property type="project" value="InterPro"/>
</dbReference>
<dbReference type="Proteomes" id="UP000195402">
    <property type="component" value="Unassembled WGS sequence"/>
</dbReference>
<dbReference type="STRING" id="56857.A0A200QZ86"/>
<keyword evidence="2" id="KW-1185">Reference proteome</keyword>
<dbReference type="OrthoDB" id="1910373at2759"/>
<dbReference type="PANTHER" id="PTHR36139">
    <property type="entry name" value="SUCCINATE DEHYDROGENASE SUBUNIT 5, MITOCHONDRIAL"/>
    <property type="match status" value="1"/>
</dbReference>
<dbReference type="AlphaFoldDB" id="A0A200QZ86"/>
<dbReference type="EMBL" id="MVGT01000732">
    <property type="protein sequence ID" value="OVA15784.1"/>
    <property type="molecule type" value="Genomic_DNA"/>
</dbReference>
<name>A0A200QZ86_MACCD</name>